<gene>
    <name evidence="2" type="ORF">CAPTEDRAFT_208675</name>
</gene>
<sequence length="453" mass="50221">MASANFSRSVLSRSAAESPAEGKGSESKKKMGFGSKIRVPLLGKSKKVKKVGKLTEENLMRHTVDLHSPLEHRAMLQQHIDRHNDFLLQNQFQNPPPILQQYDDDDAVTPLTRELPVDVPKPHATHNGTSPYVNTTKTPDKPTPVIAIPPRPTDHGAPRDGRKKRPSPPPPPPSTVEAVGTPTRTPTSSRNNCDSIAADLSSVCVSKKSFSRENSLNCGLDKSEDDKNSSGDLLRNPECDWDSTNRRTEHSRRRLEESTVRTRKGVQCSQPPWQHPEAPGIQPTETQSAKSEHSINQMPPDFGNLKKAPGLNPIAEERENVAPKTKKKRRTERCLSVDASSRNKAKKAKKKALGSEQIDNQQRSQSLDNLAGGEEVAADPASRTTSSNGEKGKEGSKKSKRGRKKSKPTPIHKQKAIYSYIYVNMFRYMDWLKESRNVIELHGLGLNFQLALA</sequence>
<protein>
    <submittedName>
        <fullName evidence="2 3">Uncharacterized protein</fullName>
    </submittedName>
</protein>
<feature type="region of interest" description="Disordered" evidence="1">
    <location>
        <begin position="1"/>
        <end position="36"/>
    </location>
</feature>
<dbReference type="AlphaFoldDB" id="R7TVB1"/>
<feature type="compositionally biased region" description="Basic residues" evidence="1">
    <location>
        <begin position="398"/>
        <end position="411"/>
    </location>
</feature>
<feature type="compositionally biased region" description="Polar residues" evidence="1">
    <location>
        <begin position="283"/>
        <end position="297"/>
    </location>
</feature>
<feature type="region of interest" description="Disordered" evidence="1">
    <location>
        <begin position="117"/>
        <end position="411"/>
    </location>
</feature>
<reference evidence="4" key="1">
    <citation type="submission" date="2012-12" db="EMBL/GenBank/DDBJ databases">
        <authorList>
            <person name="Hellsten U."/>
            <person name="Grimwood J."/>
            <person name="Chapman J.A."/>
            <person name="Shapiro H."/>
            <person name="Aerts A."/>
            <person name="Otillar R.P."/>
            <person name="Terry A.Y."/>
            <person name="Boore J.L."/>
            <person name="Simakov O."/>
            <person name="Marletaz F."/>
            <person name="Cho S.-J."/>
            <person name="Edsinger-Gonzales E."/>
            <person name="Havlak P."/>
            <person name="Kuo D.-H."/>
            <person name="Larsson T."/>
            <person name="Lv J."/>
            <person name="Arendt D."/>
            <person name="Savage R."/>
            <person name="Osoegawa K."/>
            <person name="de Jong P."/>
            <person name="Lindberg D.R."/>
            <person name="Seaver E.C."/>
            <person name="Weisblat D.A."/>
            <person name="Putnam N.H."/>
            <person name="Grigoriev I.V."/>
            <person name="Rokhsar D.S."/>
        </authorList>
    </citation>
    <scope>NUCLEOTIDE SEQUENCE</scope>
    <source>
        <strain evidence="4">I ESC-2004</strain>
    </source>
</reference>
<dbReference type="Proteomes" id="UP000014760">
    <property type="component" value="Unassembled WGS sequence"/>
</dbReference>
<feature type="compositionally biased region" description="Polar residues" evidence="1">
    <location>
        <begin position="1"/>
        <end position="12"/>
    </location>
</feature>
<feature type="compositionally biased region" description="Polar residues" evidence="1">
    <location>
        <begin position="182"/>
        <end position="194"/>
    </location>
</feature>
<evidence type="ECO:0000313" key="4">
    <source>
        <dbReference type="Proteomes" id="UP000014760"/>
    </source>
</evidence>
<evidence type="ECO:0000256" key="1">
    <source>
        <dbReference type="SAM" id="MobiDB-lite"/>
    </source>
</evidence>
<feature type="compositionally biased region" description="Polar residues" evidence="1">
    <location>
        <begin position="126"/>
        <end position="137"/>
    </location>
</feature>
<evidence type="ECO:0000313" key="2">
    <source>
        <dbReference type="EMBL" id="ELT95401.1"/>
    </source>
</evidence>
<dbReference type="HOGENOM" id="CLU_604464_0_0_1"/>
<evidence type="ECO:0000313" key="3">
    <source>
        <dbReference type="EnsemblMetazoa" id="CapteP208675"/>
    </source>
</evidence>
<organism evidence="2">
    <name type="scientific">Capitella teleta</name>
    <name type="common">Polychaete worm</name>
    <dbReference type="NCBI Taxonomy" id="283909"/>
    <lineage>
        <taxon>Eukaryota</taxon>
        <taxon>Metazoa</taxon>
        <taxon>Spiralia</taxon>
        <taxon>Lophotrochozoa</taxon>
        <taxon>Annelida</taxon>
        <taxon>Polychaeta</taxon>
        <taxon>Sedentaria</taxon>
        <taxon>Scolecida</taxon>
        <taxon>Capitellidae</taxon>
        <taxon>Capitella</taxon>
    </lineage>
</organism>
<reference evidence="3" key="3">
    <citation type="submission" date="2015-06" db="UniProtKB">
        <authorList>
            <consortium name="EnsemblMetazoa"/>
        </authorList>
    </citation>
    <scope>IDENTIFICATION</scope>
</reference>
<proteinExistence type="predicted"/>
<dbReference type="EMBL" id="KB309137">
    <property type="protein sequence ID" value="ELT95401.1"/>
    <property type="molecule type" value="Genomic_DNA"/>
</dbReference>
<keyword evidence="4" id="KW-1185">Reference proteome</keyword>
<dbReference type="EMBL" id="AMQN01002403">
    <property type="status" value="NOT_ANNOTATED_CDS"/>
    <property type="molecule type" value="Genomic_DNA"/>
</dbReference>
<accession>R7TVB1</accession>
<feature type="compositionally biased region" description="Basic and acidic residues" evidence="1">
    <location>
        <begin position="221"/>
        <end position="260"/>
    </location>
</feature>
<name>R7TVB1_CAPTE</name>
<feature type="compositionally biased region" description="Basic residues" evidence="1">
    <location>
        <begin position="343"/>
        <end position="352"/>
    </location>
</feature>
<reference evidence="2 4" key="2">
    <citation type="journal article" date="2013" name="Nature">
        <title>Insights into bilaterian evolution from three spiralian genomes.</title>
        <authorList>
            <person name="Simakov O."/>
            <person name="Marletaz F."/>
            <person name="Cho S.J."/>
            <person name="Edsinger-Gonzales E."/>
            <person name="Havlak P."/>
            <person name="Hellsten U."/>
            <person name="Kuo D.H."/>
            <person name="Larsson T."/>
            <person name="Lv J."/>
            <person name="Arendt D."/>
            <person name="Savage R."/>
            <person name="Osoegawa K."/>
            <person name="de Jong P."/>
            <person name="Grimwood J."/>
            <person name="Chapman J.A."/>
            <person name="Shapiro H."/>
            <person name="Aerts A."/>
            <person name="Otillar R.P."/>
            <person name="Terry A.Y."/>
            <person name="Boore J.L."/>
            <person name="Grigoriev I.V."/>
            <person name="Lindberg D.R."/>
            <person name="Seaver E.C."/>
            <person name="Weisblat D.A."/>
            <person name="Putnam N.H."/>
            <person name="Rokhsar D.S."/>
        </authorList>
    </citation>
    <scope>NUCLEOTIDE SEQUENCE</scope>
    <source>
        <strain evidence="2 4">I ESC-2004</strain>
    </source>
</reference>
<feature type="compositionally biased region" description="Polar residues" evidence="1">
    <location>
        <begin position="357"/>
        <end position="368"/>
    </location>
</feature>
<dbReference type="EnsemblMetazoa" id="CapteT208675">
    <property type="protein sequence ID" value="CapteP208675"/>
    <property type="gene ID" value="CapteG208675"/>
</dbReference>